<dbReference type="EMBL" id="MN740447">
    <property type="protein sequence ID" value="QHU26979.1"/>
    <property type="molecule type" value="Genomic_DNA"/>
</dbReference>
<dbReference type="InterPro" id="IPR000644">
    <property type="entry name" value="CBS_dom"/>
</dbReference>
<evidence type="ECO:0000259" key="2">
    <source>
        <dbReference type="PROSITE" id="PS51371"/>
    </source>
</evidence>
<feature type="domain" description="CBS" evidence="2">
    <location>
        <begin position="99"/>
        <end position="156"/>
    </location>
</feature>
<evidence type="ECO:0000313" key="3">
    <source>
        <dbReference type="EMBL" id="QHU26979.1"/>
    </source>
</evidence>
<dbReference type="Pfam" id="PF00571">
    <property type="entry name" value="CBS"/>
    <property type="match status" value="2"/>
</dbReference>
<dbReference type="InterPro" id="IPR051257">
    <property type="entry name" value="Diverse_CBS-Domain"/>
</dbReference>
<dbReference type="AlphaFoldDB" id="A0A6C0L7Q0"/>
<dbReference type="SUPFAM" id="SSF54631">
    <property type="entry name" value="CBS-domain pair"/>
    <property type="match status" value="1"/>
</dbReference>
<evidence type="ECO:0000256" key="1">
    <source>
        <dbReference type="ARBA" id="ARBA00023122"/>
    </source>
</evidence>
<dbReference type="PANTHER" id="PTHR43080:SF2">
    <property type="entry name" value="CBS DOMAIN-CONTAINING PROTEIN"/>
    <property type="match status" value="1"/>
</dbReference>
<dbReference type="PROSITE" id="PS51371">
    <property type="entry name" value="CBS"/>
    <property type="match status" value="2"/>
</dbReference>
<protein>
    <recommendedName>
        <fullName evidence="2">CBS domain-containing protein</fullName>
    </recommendedName>
</protein>
<dbReference type="InterPro" id="IPR046342">
    <property type="entry name" value="CBS_dom_sf"/>
</dbReference>
<proteinExistence type="predicted"/>
<reference evidence="3" key="1">
    <citation type="journal article" date="2020" name="Nature">
        <title>Giant virus diversity and host interactions through global metagenomics.</title>
        <authorList>
            <person name="Schulz F."/>
            <person name="Roux S."/>
            <person name="Paez-Espino D."/>
            <person name="Jungbluth S."/>
            <person name="Walsh D.A."/>
            <person name="Denef V.J."/>
            <person name="McMahon K.D."/>
            <person name="Konstantinidis K.T."/>
            <person name="Eloe-Fadrosh E.A."/>
            <person name="Kyrpides N.C."/>
            <person name="Woyke T."/>
        </authorList>
    </citation>
    <scope>NUCLEOTIDE SEQUENCE</scope>
    <source>
        <strain evidence="3">GVMAG-M-3300027759-42</strain>
    </source>
</reference>
<keyword evidence="1" id="KW-0129">CBS domain</keyword>
<dbReference type="Gene3D" id="3.10.580.10">
    <property type="entry name" value="CBS-domain"/>
    <property type="match status" value="1"/>
</dbReference>
<name>A0A6C0L7Q0_9ZZZZ</name>
<sequence length="175" mass="19892">MLVNRFIKNTRHFSTANVPVSAVKVFQNSCYHKIDFKINEESSVKEAIMRFTAFNIGCLAVTDSKNKVVGVCSERDFITKVAALGKNQDTVKVKEICTYGPKIIVAKKDDSLDTCMNKMLFKDIRHLLIMDDKNEEFIGMMSVRDLIKEMMKKDKETITRLSDFNLGKGAFFGSE</sequence>
<organism evidence="3">
    <name type="scientific">viral metagenome</name>
    <dbReference type="NCBI Taxonomy" id="1070528"/>
    <lineage>
        <taxon>unclassified sequences</taxon>
        <taxon>metagenomes</taxon>
        <taxon>organismal metagenomes</taxon>
    </lineage>
</organism>
<feature type="domain" description="CBS" evidence="2">
    <location>
        <begin position="31"/>
        <end position="90"/>
    </location>
</feature>
<dbReference type="PANTHER" id="PTHR43080">
    <property type="entry name" value="CBS DOMAIN-CONTAINING PROTEIN CBSX3, MITOCHONDRIAL"/>
    <property type="match status" value="1"/>
</dbReference>
<dbReference type="SMART" id="SM00116">
    <property type="entry name" value="CBS"/>
    <property type="match status" value="2"/>
</dbReference>
<accession>A0A6C0L7Q0</accession>